<dbReference type="InterPro" id="IPR013830">
    <property type="entry name" value="SGNH_hydro"/>
</dbReference>
<dbReference type="InterPro" id="IPR036514">
    <property type="entry name" value="SGNH_hydro_sf"/>
</dbReference>
<dbReference type="OrthoDB" id="505607at2759"/>
<sequence>MAANGGSRPNFAAMEMESNGRSSRRDMKPMPVQSSSGSTSHPLDQLCMFLKLHLEYYPRLATALVLSIIGLLFYMFVKSFQTPMYRNRLSHDYTKIELDYNFKASQLDHWCLFGGDDACQCEDFTETISREEQQGWLPAHEANKKRIQQNVDYDVVFFGDETTEEWNGYWYNKPSQDGHLIRKYWNETFTSAGGGELEGLALGIAGDSTANLLWRMQHGELPQSLNSKVFWLLIGTNDLSRGGCSEEATVLGILRTVEEIAFSNPGSVVVIQGILPRSSRQNGSLEKVGGRAHHLFEWHHSETFKANQARRHFLLWPSIQKINQQLATFCKEHDHLVYFDVDSLFLGTLGNDHYTAKSQQIVSDLMPDYVHLSVEGHRVLGNAILRELQRIIFEDDERNDVE</sequence>
<keyword evidence="3" id="KW-0472">Membrane</keyword>
<dbReference type="Proteomes" id="UP000000759">
    <property type="component" value="Chromosome 15"/>
</dbReference>
<feature type="region of interest" description="Disordered" evidence="2">
    <location>
        <begin position="1"/>
        <end position="40"/>
    </location>
</feature>
<dbReference type="eggNOG" id="ENOG502SJRP">
    <property type="taxonomic scope" value="Eukaryota"/>
</dbReference>
<dbReference type="RefSeq" id="XP_002182363.1">
    <property type="nucleotide sequence ID" value="XM_002182327.1"/>
</dbReference>
<protein>
    <recommendedName>
        <fullName evidence="4">SGNH hydrolase-type esterase domain-containing protein</fullName>
    </recommendedName>
</protein>
<dbReference type="GeneID" id="7203149"/>
<keyword evidence="6" id="KW-1185">Reference proteome</keyword>
<dbReference type="Pfam" id="PF13472">
    <property type="entry name" value="Lipase_GDSL_2"/>
    <property type="match status" value="1"/>
</dbReference>
<evidence type="ECO:0000313" key="5">
    <source>
        <dbReference type="EMBL" id="EEC46264.1"/>
    </source>
</evidence>
<dbReference type="HOGENOM" id="CLU_685997_0_0_1"/>
<dbReference type="KEGG" id="pti:PHATRDRAFT_47870"/>
<feature type="transmembrane region" description="Helical" evidence="3">
    <location>
        <begin position="56"/>
        <end position="77"/>
    </location>
</feature>
<comment type="similarity">
    <text evidence="1">Belongs to the 'GDSL' lipolytic enzyme family. Platelet-activating factor acetylhydrolase IB beta/gamma subunits subfamily.</text>
</comment>
<dbReference type="PANTHER" id="PTHR11852:SF0">
    <property type="entry name" value="PLATELET-ACTIVATING FACTOR ACETYLHYDROLASE IB SUBUNIT BETA HOMOLOG"/>
    <property type="match status" value="1"/>
</dbReference>
<evidence type="ECO:0000256" key="3">
    <source>
        <dbReference type="SAM" id="Phobius"/>
    </source>
</evidence>
<accession>B7G572</accession>
<organism evidence="5 6">
    <name type="scientific">Phaeodactylum tricornutum (strain CCAP 1055/1)</name>
    <dbReference type="NCBI Taxonomy" id="556484"/>
    <lineage>
        <taxon>Eukaryota</taxon>
        <taxon>Sar</taxon>
        <taxon>Stramenopiles</taxon>
        <taxon>Ochrophyta</taxon>
        <taxon>Bacillariophyta</taxon>
        <taxon>Bacillariophyceae</taxon>
        <taxon>Bacillariophycidae</taxon>
        <taxon>Naviculales</taxon>
        <taxon>Phaeodactylaceae</taxon>
        <taxon>Phaeodactylum</taxon>
    </lineage>
</organism>
<dbReference type="AlphaFoldDB" id="B7G572"/>
<keyword evidence="3" id="KW-0812">Transmembrane</keyword>
<name>B7G572_PHATC</name>
<dbReference type="InParanoid" id="B7G572"/>
<proteinExistence type="inferred from homology"/>
<keyword evidence="3" id="KW-1133">Transmembrane helix</keyword>
<evidence type="ECO:0000313" key="6">
    <source>
        <dbReference type="Proteomes" id="UP000000759"/>
    </source>
</evidence>
<dbReference type="Gene3D" id="3.40.50.1110">
    <property type="entry name" value="SGNH hydrolase"/>
    <property type="match status" value="1"/>
</dbReference>
<reference evidence="5 6" key="1">
    <citation type="journal article" date="2008" name="Nature">
        <title>The Phaeodactylum genome reveals the evolutionary history of diatom genomes.</title>
        <authorList>
            <person name="Bowler C."/>
            <person name="Allen A.E."/>
            <person name="Badger J.H."/>
            <person name="Grimwood J."/>
            <person name="Jabbari K."/>
            <person name="Kuo A."/>
            <person name="Maheswari U."/>
            <person name="Martens C."/>
            <person name="Maumus F."/>
            <person name="Otillar R.P."/>
            <person name="Rayko E."/>
            <person name="Salamov A."/>
            <person name="Vandepoele K."/>
            <person name="Beszteri B."/>
            <person name="Gruber A."/>
            <person name="Heijde M."/>
            <person name="Katinka M."/>
            <person name="Mock T."/>
            <person name="Valentin K."/>
            <person name="Verret F."/>
            <person name="Berges J.A."/>
            <person name="Brownlee C."/>
            <person name="Cadoret J.P."/>
            <person name="Chiovitti A."/>
            <person name="Choi C.J."/>
            <person name="Coesel S."/>
            <person name="De Martino A."/>
            <person name="Detter J.C."/>
            <person name="Durkin C."/>
            <person name="Falciatore A."/>
            <person name="Fournet J."/>
            <person name="Haruta M."/>
            <person name="Huysman M.J."/>
            <person name="Jenkins B.D."/>
            <person name="Jiroutova K."/>
            <person name="Jorgensen R.E."/>
            <person name="Joubert Y."/>
            <person name="Kaplan A."/>
            <person name="Kroger N."/>
            <person name="Kroth P.G."/>
            <person name="La Roche J."/>
            <person name="Lindquist E."/>
            <person name="Lommer M."/>
            <person name="Martin-Jezequel V."/>
            <person name="Lopez P.J."/>
            <person name="Lucas S."/>
            <person name="Mangogna M."/>
            <person name="McGinnis K."/>
            <person name="Medlin L.K."/>
            <person name="Montsant A."/>
            <person name="Oudot-Le Secq M.P."/>
            <person name="Napoli C."/>
            <person name="Obornik M."/>
            <person name="Parker M.S."/>
            <person name="Petit J.L."/>
            <person name="Porcel B.M."/>
            <person name="Poulsen N."/>
            <person name="Robison M."/>
            <person name="Rychlewski L."/>
            <person name="Rynearson T.A."/>
            <person name="Schmutz J."/>
            <person name="Shapiro H."/>
            <person name="Siaut M."/>
            <person name="Stanley M."/>
            <person name="Sussman M.R."/>
            <person name="Taylor A.R."/>
            <person name="Vardi A."/>
            <person name="von Dassow P."/>
            <person name="Vyverman W."/>
            <person name="Willis A."/>
            <person name="Wyrwicz L.S."/>
            <person name="Rokhsar D.S."/>
            <person name="Weissenbach J."/>
            <person name="Armbrust E.V."/>
            <person name="Green B.R."/>
            <person name="Van de Peer Y."/>
            <person name="Grigoriev I.V."/>
        </authorList>
    </citation>
    <scope>NUCLEOTIDE SEQUENCE [LARGE SCALE GENOMIC DNA]</scope>
    <source>
        <strain evidence="5 6">CCAP 1055/1</strain>
    </source>
</reference>
<gene>
    <name evidence="5" type="ORF">PHATRDRAFT_47870</name>
</gene>
<evidence type="ECO:0000256" key="1">
    <source>
        <dbReference type="ARBA" id="ARBA00038184"/>
    </source>
</evidence>
<dbReference type="PANTHER" id="PTHR11852">
    <property type="entry name" value="PLATELET-ACTIVATING FACTOR ACETYLHYDROLASE"/>
    <property type="match status" value="1"/>
</dbReference>
<dbReference type="EMBL" id="CM000617">
    <property type="protein sequence ID" value="EEC46264.1"/>
    <property type="molecule type" value="Genomic_DNA"/>
</dbReference>
<feature type="domain" description="SGNH hydrolase-type esterase" evidence="4">
    <location>
        <begin position="157"/>
        <end position="379"/>
    </location>
</feature>
<dbReference type="PaxDb" id="2850-Phatr47870"/>
<reference evidence="6" key="2">
    <citation type="submission" date="2008-08" db="EMBL/GenBank/DDBJ databases">
        <authorList>
            <consortium name="Diatom Consortium"/>
            <person name="Grigoriev I."/>
            <person name="Grimwood J."/>
            <person name="Kuo A."/>
            <person name="Otillar R.P."/>
            <person name="Salamov A."/>
            <person name="Detter J.C."/>
            <person name="Lindquist E."/>
            <person name="Shapiro H."/>
            <person name="Lucas S."/>
            <person name="Glavina del Rio T."/>
            <person name="Pitluck S."/>
            <person name="Rokhsar D."/>
            <person name="Bowler C."/>
        </authorList>
    </citation>
    <scope>GENOME REANNOTATION</scope>
    <source>
        <strain evidence="6">CCAP 1055/1</strain>
    </source>
</reference>
<dbReference type="SUPFAM" id="SSF52266">
    <property type="entry name" value="SGNH hydrolase"/>
    <property type="match status" value="1"/>
</dbReference>
<evidence type="ECO:0000259" key="4">
    <source>
        <dbReference type="Pfam" id="PF13472"/>
    </source>
</evidence>
<evidence type="ECO:0000256" key="2">
    <source>
        <dbReference type="SAM" id="MobiDB-lite"/>
    </source>
</evidence>